<sequence>MPGDSVQLVTAFGTVNLSHDEVSRRFISDFDLVAGQLSLIGPYIFADIDLEYCGEFQVPPWSHPEFAFETQLDDCYVSLNNCVVHSSQMSPALTLSFLATEMTRYVYRHGDVIVLVAQLGDYFLAPDRAFCLRTLASVDSGAVRVLEVYGMAEQQYELVLFPSPEYVSSLASRAEFCLLDGEWAIVDVGEYASPDP</sequence>
<dbReference type="Pfam" id="PF05989">
    <property type="entry name" value="Chordopox_A35R"/>
    <property type="match status" value="1"/>
</dbReference>
<organism evidence="1">
    <name type="scientific">Western grey kangaroopox virus</name>
    <dbReference type="NCBI Taxonomy" id="1566307"/>
    <lineage>
        <taxon>Viruses</taxon>
        <taxon>Varidnaviria</taxon>
        <taxon>Bamfordvirae</taxon>
        <taxon>Nucleocytoviricota</taxon>
        <taxon>Pokkesviricetes</taxon>
        <taxon>Chitovirales</taxon>
        <taxon>Poxviridae</taxon>
        <taxon>Chordopoxvirinae</taxon>
        <taxon>Macropopoxvirus</taxon>
        <taxon>Macropopoxvirus mfuliginosuspox</taxon>
        <taxon>Western kangaroopox virus</taxon>
    </lineage>
</organism>
<keyword evidence="2" id="KW-1185">Reference proteome</keyword>
<evidence type="ECO:0000313" key="1">
    <source>
        <dbReference type="EMBL" id="ATI21077.1"/>
    </source>
</evidence>
<accession>A0A2C9DSU4</accession>
<protein>
    <submittedName>
        <fullName evidence="1">MHC class II antigen presentation inhibitor</fullName>
    </submittedName>
</protein>
<dbReference type="EMBL" id="MF467280">
    <property type="protein sequence ID" value="ATI21077.1"/>
    <property type="molecule type" value="Genomic_DNA"/>
</dbReference>
<evidence type="ECO:0000313" key="2">
    <source>
        <dbReference type="Proteomes" id="UP000318778"/>
    </source>
</evidence>
<dbReference type="InterPro" id="IPR009247">
    <property type="entry name" value="Chordopox_A35R"/>
</dbReference>
<reference evidence="1" key="1">
    <citation type="journal article" date="2017" name="Virus Res.">
        <title>Complete genomic characterisation of two novel poxviruses (WKPV and EKPV) from western and eastern grey kangaroos.</title>
        <authorList>
            <person name="Bennett M."/>
            <person name="Tu S.L."/>
            <person name="Upton C."/>
            <person name="McArtor C."/>
            <person name="Gillett A."/>
            <person name="Laird T."/>
            <person name="O'Dea M."/>
        </authorList>
    </citation>
    <scope>NUCLEOTIDE SEQUENCE [LARGE SCALE GENOMIC DNA]</scope>
    <source>
        <strain evidence="1">Western Australia</strain>
    </source>
</reference>
<proteinExistence type="predicted"/>
<dbReference type="Proteomes" id="UP000318778">
    <property type="component" value="Segment"/>
</dbReference>
<name>A0A2C9DSU4_9POXV</name>